<proteinExistence type="predicted"/>
<name>A0A6J4TYZ5_9SPHN</name>
<protein>
    <submittedName>
        <fullName evidence="1">Uncharacterized protein</fullName>
    </submittedName>
</protein>
<dbReference type="EMBL" id="CADCWD010000051">
    <property type="protein sequence ID" value="CAA9534059.1"/>
    <property type="molecule type" value="Genomic_DNA"/>
</dbReference>
<sequence length="40" mass="4451">MRLMHIVNPRLSAEAALAVLGARSSHVWWRWLVPDADGAP</sequence>
<organism evidence="1">
    <name type="scientific">uncultured Sphingosinicella sp</name>
    <dbReference type="NCBI Taxonomy" id="478748"/>
    <lineage>
        <taxon>Bacteria</taxon>
        <taxon>Pseudomonadati</taxon>
        <taxon>Pseudomonadota</taxon>
        <taxon>Alphaproteobacteria</taxon>
        <taxon>Sphingomonadales</taxon>
        <taxon>Sphingosinicellaceae</taxon>
        <taxon>Sphingosinicella</taxon>
        <taxon>environmental samples</taxon>
    </lineage>
</organism>
<accession>A0A6J4TYZ5</accession>
<dbReference type="AlphaFoldDB" id="A0A6J4TYZ5"/>
<reference evidence="1" key="1">
    <citation type="submission" date="2020-02" db="EMBL/GenBank/DDBJ databases">
        <authorList>
            <person name="Meier V. D."/>
        </authorList>
    </citation>
    <scope>NUCLEOTIDE SEQUENCE</scope>
    <source>
        <strain evidence="1">AVDCRST_MAG23</strain>
    </source>
</reference>
<gene>
    <name evidence="1" type="ORF">AVDCRST_MAG23-1294</name>
</gene>
<evidence type="ECO:0000313" key="1">
    <source>
        <dbReference type="EMBL" id="CAA9534059.1"/>
    </source>
</evidence>